<name>A0AAD7W497_9TELE</name>
<dbReference type="AlphaFoldDB" id="A0AAD7W497"/>
<gene>
    <name evidence="2" type="ORF">AAFF_G00244000</name>
</gene>
<sequence length="87" mass="8778">MNTKGAVLGETPPIRRSGGIAAGARRAPCYAQRGGARASHTVPGDGKPISHGAGPVPTQRQAWLPGGPGEEPAFPNEARRTGAVSLA</sequence>
<dbReference type="Proteomes" id="UP001221898">
    <property type="component" value="Unassembled WGS sequence"/>
</dbReference>
<evidence type="ECO:0000256" key="1">
    <source>
        <dbReference type="SAM" id="MobiDB-lite"/>
    </source>
</evidence>
<reference evidence="2" key="1">
    <citation type="journal article" date="2023" name="Science">
        <title>Genome structures resolve the early diversification of teleost fishes.</title>
        <authorList>
            <person name="Parey E."/>
            <person name="Louis A."/>
            <person name="Montfort J."/>
            <person name="Bouchez O."/>
            <person name="Roques C."/>
            <person name="Iampietro C."/>
            <person name="Lluch J."/>
            <person name="Castinel A."/>
            <person name="Donnadieu C."/>
            <person name="Desvignes T."/>
            <person name="Floi Bucao C."/>
            <person name="Jouanno E."/>
            <person name="Wen M."/>
            <person name="Mejri S."/>
            <person name="Dirks R."/>
            <person name="Jansen H."/>
            <person name="Henkel C."/>
            <person name="Chen W.J."/>
            <person name="Zahm M."/>
            <person name="Cabau C."/>
            <person name="Klopp C."/>
            <person name="Thompson A.W."/>
            <person name="Robinson-Rechavi M."/>
            <person name="Braasch I."/>
            <person name="Lecointre G."/>
            <person name="Bobe J."/>
            <person name="Postlethwait J.H."/>
            <person name="Berthelot C."/>
            <person name="Roest Crollius H."/>
            <person name="Guiguen Y."/>
        </authorList>
    </citation>
    <scope>NUCLEOTIDE SEQUENCE</scope>
    <source>
        <strain evidence="2">NC1722</strain>
    </source>
</reference>
<evidence type="ECO:0000313" key="3">
    <source>
        <dbReference type="Proteomes" id="UP001221898"/>
    </source>
</evidence>
<protein>
    <submittedName>
        <fullName evidence="2">Uncharacterized protein</fullName>
    </submittedName>
</protein>
<proteinExistence type="predicted"/>
<comment type="caution">
    <text evidence="2">The sequence shown here is derived from an EMBL/GenBank/DDBJ whole genome shotgun (WGS) entry which is preliminary data.</text>
</comment>
<evidence type="ECO:0000313" key="2">
    <source>
        <dbReference type="EMBL" id="KAJ8378322.1"/>
    </source>
</evidence>
<accession>A0AAD7W497</accession>
<organism evidence="2 3">
    <name type="scientific">Aldrovandia affinis</name>
    <dbReference type="NCBI Taxonomy" id="143900"/>
    <lineage>
        <taxon>Eukaryota</taxon>
        <taxon>Metazoa</taxon>
        <taxon>Chordata</taxon>
        <taxon>Craniata</taxon>
        <taxon>Vertebrata</taxon>
        <taxon>Euteleostomi</taxon>
        <taxon>Actinopterygii</taxon>
        <taxon>Neopterygii</taxon>
        <taxon>Teleostei</taxon>
        <taxon>Notacanthiformes</taxon>
        <taxon>Halosauridae</taxon>
        <taxon>Aldrovandia</taxon>
    </lineage>
</organism>
<keyword evidence="3" id="KW-1185">Reference proteome</keyword>
<feature type="region of interest" description="Disordered" evidence="1">
    <location>
        <begin position="31"/>
        <end position="87"/>
    </location>
</feature>
<dbReference type="EMBL" id="JAINUG010000324">
    <property type="protein sequence ID" value="KAJ8378322.1"/>
    <property type="molecule type" value="Genomic_DNA"/>
</dbReference>
<feature type="region of interest" description="Disordered" evidence="1">
    <location>
        <begin position="1"/>
        <end position="20"/>
    </location>
</feature>